<dbReference type="PANTHER" id="PTHR12110:SF41">
    <property type="entry name" value="INOSOSE DEHYDRATASE"/>
    <property type="match status" value="1"/>
</dbReference>
<sequence>MTQSRRSFLQNAGLAASGILLSSYLPSCKTAAASKSINQNFGLQLYTLRDDLPKDPKGILTQVASFGYKQIESFEGGQGIFWGMSNTEFKKLMDNLGMTIVSSHCDINKDFERKASEAAAIGMKYLLCPYLGPQKSIDDFKRFADTFNKRGEVCKQNGIRFGYHNHDYGFKPVDGQLPQDVLMQNTDKDLVDFEMDMYWVVTAGQNPSDWYRKYPGRFKLCHVKDRQKGVPLTEKKNVSVVLGTGSINFPSHLKVGVANGLKYFIVEQEAYEGTTPLAATKDDATYMKNVKISA</sequence>
<evidence type="ECO:0000313" key="3">
    <source>
        <dbReference type="Proteomes" id="UP000321204"/>
    </source>
</evidence>
<dbReference type="Gene3D" id="3.20.20.150">
    <property type="entry name" value="Divalent-metal-dependent TIM barrel enzymes"/>
    <property type="match status" value="1"/>
</dbReference>
<dbReference type="Pfam" id="PF01261">
    <property type="entry name" value="AP_endonuc_2"/>
    <property type="match status" value="1"/>
</dbReference>
<evidence type="ECO:0000259" key="1">
    <source>
        <dbReference type="Pfam" id="PF01261"/>
    </source>
</evidence>
<protein>
    <submittedName>
        <fullName evidence="2">Sugar phosphate isomerase/epimerase</fullName>
    </submittedName>
</protein>
<keyword evidence="3" id="KW-1185">Reference proteome</keyword>
<dbReference type="PROSITE" id="PS51318">
    <property type="entry name" value="TAT"/>
    <property type="match status" value="1"/>
</dbReference>
<dbReference type="GO" id="GO:0016853">
    <property type="term" value="F:isomerase activity"/>
    <property type="evidence" value="ECO:0007669"/>
    <property type="project" value="UniProtKB-KW"/>
</dbReference>
<dbReference type="InterPro" id="IPR050312">
    <property type="entry name" value="IolE/XylAMocC-like"/>
</dbReference>
<accession>A0A5B8UGG9</accession>
<feature type="domain" description="Xylose isomerase-like TIM barrel" evidence="1">
    <location>
        <begin position="61"/>
        <end position="289"/>
    </location>
</feature>
<dbReference type="EMBL" id="CP042433">
    <property type="protein sequence ID" value="QEC55482.1"/>
    <property type="molecule type" value="Genomic_DNA"/>
</dbReference>
<evidence type="ECO:0000313" key="2">
    <source>
        <dbReference type="EMBL" id="QEC55482.1"/>
    </source>
</evidence>
<dbReference type="InterPro" id="IPR036237">
    <property type="entry name" value="Xyl_isomerase-like_sf"/>
</dbReference>
<keyword evidence="2" id="KW-0413">Isomerase</keyword>
<reference evidence="2 3" key="1">
    <citation type="journal article" date="2015" name="Int. J. Syst. Evol. Microbiol.">
        <title>Flavisolibacter ginsenosidimutans sp. nov., with ginsenoside-converting activity isolated from soil used for cultivating ginseng.</title>
        <authorList>
            <person name="Zhao Y."/>
            <person name="Liu Q."/>
            <person name="Kang M.S."/>
            <person name="Jin F."/>
            <person name="Yu H."/>
            <person name="Im W.T."/>
        </authorList>
    </citation>
    <scope>NUCLEOTIDE SEQUENCE [LARGE SCALE GENOMIC DNA]</scope>
    <source>
        <strain evidence="2 3">Gsoil 636</strain>
    </source>
</reference>
<dbReference type="OrthoDB" id="9798407at2"/>
<proteinExistence type="predicted"/>
<organism evidence="2 3">
    <name type="scientific">Flavisolibacter ginsenosidimutans</name>
    <dbReference type="NCBI Taxonomy" id="661481"/>
    <lineage>
        <taxon>Bacteria</taxon>
        <taxon>Pseudomonadati</taxon>
        <taxon>Bacteroidota</taxon>
        <taxon>Chitinophagia</taxon>
        <taxon>Chitinophagales</taxon>
        <taxon>Chitinophagaceae</taxon>
        <taxon>Flavisolibacter</taxon>
    </lineage>
</organism>
<dbReference type="KEGG" id="fgg:FSB75_06055"/>
<dbReference type="InterPro" id="IPR006311">
    <property type="entry name" value="TAT_signal"/>
</dbReference>
<gene>
    <name evidence="2" type="ORF">FSB75_06055</name>
</gene>
<dbReference type="AlphaFoldDB" id="A0A5B8UGG9"/>
<dbReference type="Proteomes" id="UP000321204">
    <property type="component" value="Chromosome"/>
</dbReference>
<dbReference type="PANTHER" id="PTHR12110">
    <property type="entry name" value="HYDROXYPYRUVATE ISOMERASE"/>
    <property type="match status" value="1"/>
</dbReference>
<dbReference type="SUPFAM" id="SSF51658">
    <property type="entry name" value="Xylose isomerase-like"/>
    <property type="match status" value="1"/>
</dbReference>
<dbReference type="InterPro" id="IPR013022">
    <property type="entry name" value="Xyl_isomerase-like_TIM-brl"/>
</dbReference>
<dbReference type="RefSeq" id="WP_146784266.1">
    <property type="nucleotide sequence ID" value="NZ_BAABIO010000002.1"/>
</dbReference>
<name>A0A5B8UGG9_9BACT</name>